<keyword evidence="2" id="KW-1185">Reference proteome</keyword>
<name>A0A384ZS28_9CAUD</name>
<evidence type="ECO:0000313" key="1">
    <source>
        <dbReference type="EMBL" id="AXC34462.1"/>
    </source>
</evidence>
<reference evidence="1 2" key="1">
    <citation type="submission" date="2018-05" db="EMBL/GenBank/DDBJ databases">
        <title>The genome of Vibrio coralliilyticus phage YC.</title>
        <authorList>
            <person name="Benler S."/>
        </authorList>
    </citation>
    <scope>NUCLEOTIDE SEQUENCE [LARGE SCALE GENOMIC DNA]</scope>
</reference>
<organism evidence="1 2">
    <name type="scientific">Vibrio phage YC</name>
    <dbReference type="NCBI Taxonomy" id="2267403"/>
    <lineage>
        <taxon>Viruses</taxon>
        <taxon>Duplodnaviria</taxon>
        <taxon>Heunggongvirae</taxon>
        <taxon>Uroviricota</taxon>
        <taxon>Caudoviricetes</taxon>
        <taxon>Pantevenvirales</taxon>
        <taxon>Ackermannviridae</taxon>
        <taxon>Campanilevirus</taxon>
        <taxon>Campanilevirus YC</taxon>
    </lineage>
</organism>
<evidence type="ECO:0000313" key="2">
    <source>
        <dbReference type="Proteomes" id="UP000260311"/>
    </source>
</evidence>
<dbReference type="KEGG" id="vg:55608540"/>
<proteinExistence type="predicted"/>
<dbReference type="Proteomes" id="UP000260311">
    <property type="component" value="Segment"/>
</dbReference>
<protein>
    <submittedName>
        <fullName evidence="1">Uncharacterized protein</fullName>
    </submittedName>
</protein>
<sequence>MIISLPDVTGWSQADYTQWMRNKLAEMPSPPFEFELSASRQRGCLNSIAINGAVQDLVDSGHICRNYGWDDHGVERRFRLTYKSRYGNR</sequence>
<dbReference type="EMBL" id="MH375644">
    <property type="protein sequence ID" value="AXC34462.1"/>
    <property type="molecule type" value="Genomic_DNA"/>
</dbReference>
<accession>A0A384ZS28</accession>
<dbReference type="GeneID" id="55608540"/>
<dbReference type="RefSeq" id="YP_009838308.1">
    <property type="nucleotide sequence ID" value="NC_048709.1"/>
</dbReference>